<dbReference type="Proteomes" id="UP001428817">
    <property type="component" value="Unassembled WGS sequence"/>
</dbReference>
<dbReference type="Pfam" id="PF13622">
    <property type="entry name" value="4HBT_3"/>
    <property type="match status" value="1"/>
</dbReference>
<dbReference type="InterPro" id="IPR029069">
    <property type="entry name" value="HotDog_dom_sf"/>
</dbReference>
<evidence type="ECO:0000259" key="2">
    <source>
        <dbReference type="Pfam" id="PF20789"/>
    </source>
</evidence>
<proteinExistence type="predicted"/>
<dbReference type="EMBL" id="BAABJP010000041">
    <property type="protein sequence ID" value="GAA5168825.1"/>
    <property type="molecule type" value="Genomic_DNA"/>
</dbReference>
<organism evidence="3 4">
    <name type="scientific">Pseudonocardia eucalypti</name>
    <dbReference type="NCBI Taxonomy" id="648755"/>
    <lineage>
        <taxon>Bacteria</taxon>
        <taxon>Bacillati</taxon>
        <taxon>Actinomycetota</taxon>
        <taxon>Actinomycetes</taxon>
        <taxon>Pseudonocardiales</taxon>
        <taxon>Pseudonocardiaceae</taxon>
        <taxon>Pseudonocardia</taxon>
    </lineage>
</organism>
<comment type="caution">
    <text evidence="3">The sequence shown here is derived from an EMBL/GenBank/DDBJ whole genome shotgun (WGS) entry which is preliminary data.</text>
</comment>
<protein>
    <recommendedName>
        <fullName evidence="5">Thioesterase family protein</fullName>
    </recommendedName>
</protein>
<evidence type="ECO:0000259" key="1">
    <source>
        <dbReference type="Pfam" id="PF13622"/>
    </source>
</evidence>
<sequence>MLFSEPPTVLDVPSFAWGHGGLHGGLALSLVASSVRRSFPDHSLRSVTAQFHRPIREAFAIESRVIRSGRSAGAVQATGSASAGTCLTATAIFGADQADAVPIYAPEAPDVPGPDSLPPLEGLAEKVPVLGQVDVRPVGSIRPYAGAADPTMTAWMRVAGREAPVDACSVIFFLDALPPSYTAVLTQPRPVPTLEFSAHLTSSDPTSPWVLVRSRTVRASEGGWVTESVEAWDPDGAHLGSGHQLRLAAGTDTRGYRERA</sequence>
<evidence type="ECO:0000313" key="3">
    <source>
        <dbReference type="EMBL" id="GAA5168825.1"/>
    </source>
</evidence>
<dbReference type="RefSeq" id="WP_345703298.1">
    <property type="nucleotide sequence ID" value="NZ_BAABJP010000041.1"/>
</dbReference>
<accession>A0ABP9QWM8</accession>
<dbReference type="SUPFAM" id="SSF54637">
    <property type="entry name" value="Thioesterase/thiol ester dehydrase-isomerase"/>
    <property type="match status" value="2"/>
</dbReference>
<dbReference type="InterPro" id="IPR049449">
    <property type="entry name" value="TesB_ACOT8-like_N"/>
</dbReference>
<gene>
    <name evidence="3" type="ORF">GCM10023321_63450</name>
</gene>
<dbReference type="InterPro" id="IPR042171">
    <property type="entry name" value="Acyl-CoA_hotdog"/>
</dbReference>
<evidence type="ECO:0000313" key="4">
    <source>
        <dbReference type="Proteomes" id="UP001428817"/>
    </source>
</evidence>
<dbReference type="InterPro" id="IPR049450">
    <property type="entry name" value="ACOT8-like_C"/>
</dbReference>
<reference evidence="4" key="1">
    <citation type="journal article" date="2019" name="Int. J. Syst. Evol. Microbiol.">
        <title>The Global Catalogue of Microorganisms (GCM) 10K type strain sequencing project: providing services to taxonomists for standard genome sequencing and annotation.</title>
        <authorList>
            <consortium name="The Broad Institute Genomics Platform"/>
            <consortium name="The Broad Institute Genome Sequencing Center for Infectious Disease"/>
            <person name="Wu L."/>
            <person name="Ma J."/>
        </authorList>
    </citation>
    <scope>NUCLEOTIDE SEQUENCE [LARGE SCALE GENOMIC DNA]</scope>
    <source>
        <strain evidence="4">JCM 18303</strain>
    </source>
</reference>
<dbReference type="Pfam" id="PF20789">
    <property type="entry name" value="4HBT_3C"/>
    <property type="match status" value="1"/>
</dbReference>
<evidence type="ECO:0008006" key="5">
    <source>
        <dbReference type="Google" id="ProtNLM"/>
    </source>
</evidence>
<feature type="domain" description="Acyl-CoA thioesterase-like C-terminal" evidence="2">
    <location>
        <begin position="114"/>
        <end position="245"/>
    </location>
</feature>
<name>A0ABP9QWM8_9PSEU</name>
<feature type="domain" description="Acyl-CoA thioesterase-like N-terminal HotDog" evidence="1">
    <location>
        <begin position="17"/>
        <end position="94"/>
    </location>
</feature>
<dbReference type="Gene3D" id="2.40.160.210">
    <property type="entry name" value="Acyl-CoA thioesterase, double hotdog domain"/>
    <property type="match status" value="1"/>
</dbReference>
<keyword evidence="4" id="KW-1185">Reference proteome</keyword>